<reference evidence="1" key="2">
    <citation type="journal article" date="2015" name="Fish Shellfish Immunol.">
        <title>Early steps in the European eel (Anguilla anguilla)-Vibrio vulnificus interaction in the gills: Role of the RtxA13 toxin.</title>
        <authorList>
            <person name="Callol A."/>
            <person name="Pajuelo D."/>
            <person name="Ebbesson L."/>
            <person name="Teles M."/>
            <person name="MacKenzie S."/>
            <person name="Amaro C."/>
        </authorList>
    </citation>
    <scope>NUCLEOTIDE SEQUENCE</scope>
</reference>
<reference evidence="1" key="1">
    <citation type="submission" date="2014-11" db="EMBL/GenBank/DDBJ databases">
        <authorList>
            <person name="Amaro Gonzalez C."/>
        </authorList>
    </citation>
    <scope>NUCLEOTIDE SEQUENCE</scope>
</reference>
<name>A0A0E9QSY4_ANGAN</name>
<protein>
    <submittedName>
        <fullName evidence="1">Uncharacterized protein</fullName>
    </submittedName>
</protein>
<proteinExistence type="predicted"/>
<dbReference type="AlphaFoldDB" id="A0A0E9QSY4"/>
<evidence type="ECO:0000313" key="1">
    <source>
        <dbReference type="EMBL" id="JAH19355.1"/>
    </source>
</evidence>
<organism evidence="1">
    <name type="scientific">Anguilla anguilla</name>
    <name type="common">European freshwater eel</name>
    <name type="synonym">Muraena anguilla</name>
    <dbReference type="NCBI Taxonomy" id="7936"/>
    <lineage>
        <taxon>Eukaryota</taxon>
        <taxon>Metazoa</taxon>
        <taxon>Chordata</taxon>
        <taxon>Craniata</taxon>
        <taxon>Vertebrata</taxon>
        <taxon>Euteleostomi</taxon>
        <taxon>Actinopterygii</taxon>
        <taxon>Neopterygii</taxon>
        <taxon>Teleostei</taxon>
        <taxon>Anguilliformes</taxon>
        <taxon>Anguillidae</taxon>
        <taxon>Anguilla</taxon>
    </lineage>
</organism>
<sequence length="19" mass="2134">MAASLPLIVSRIEGRFLLF</sequence>
<accession>A0A0E9QSY4</accession>
<dbReference type="EMBL" id="GBXM01089222">
    <property type="protein sequence ID" value="JAH19355.1"/>
    <property type="molecule type" value="Transcribed_RNA"/>
</dbReference>